<dbReference type="Proteomes" id="UP000242752">
    <property type="component" value="Unassembled WGS sequence"/>
</dbReference>
<accession>A0A2K3YP61</accession>
<dbReference type="EMBL" id="PPRF01000039">
    <property type="protein sequence ID" value="PNZ27387.1"/>
    <property type="molecule type" value="Genomic_DNA"/>
</dbReference>
<gene>
    <name evidence="1" type="ORF">CD122_06680</name>
</gene>
<dbReference type="RefSeq" id="WP_103358220.1">
    <property type="nucleotide sequence ID" value="NZ_PPRF01000039.1"/>
</dbReference>
<dbReference type="Pfam" id="PF05521">
    <property type="entry name" value="Phage_HCP"/>
    <property type="match status" value="1"/>
</dbReference>
<dbReference type="InterPro" id="IPR038666">
    <property type="entry name" value="SSP1_head-tail_sf"/>
</dbReference>
<comment type="caution">
    <text evidence="1">The sequence shown here is derived from an EMBL/GenBank/DDBJ whole genome shotgun (WGS) entry which is preliminary data.</text>
</comment>
<dbReference type="AlphaFoldDB" id="A0A2K3YP61"/>
<evidence type="ECO:0000313" key="1">
    <source>
        <dbReference type="EMBL" id="PNZ27387.1"/>
    </source>
</evidence>
<sequence>MKFNSNRLNERVTFCEDVSKSIKGLPQKPITQELYSCYACIQDARESDMQTSLTTGSQFIKTIIIRDPRGDYVPSNKHYVLHDGERYQVKYVKKDYEDKAFLRIYCEVVF</sequence>
<protein>
    <submittedName>
        <fullName evidence="1">Head-tail adaptor protein</fullName>
    </submittedName>
</protein>
<evidence type="ECO:0000313" key="2">
    <source>
        <dbReference type="Proteomes" id="UP000242752"/>
    </source>
</evidence>
<organism evidence="1 2">
    <name type="scientific">Staphylococcus rostri</name>
    <dbReference type="NCBI Taxonomy" id="522262"/>
    <lineage>
        <taxon>Bacteria</taxon>
        <taxon>Bacillati</taxon>
        <taxon>Bacillota</taxon>
        <taxon>Bacilli</taxon>
        <taxon>Bacillales</taxon>
        <taxon>Staphylococcaceae</taxon>
        <taxon>Staphylococcus</taxon>
    </lineage>
</organism>
<dbReference type="InterPro" id="IPR008767">
    <property type="entry name" value="Phage_SPP1_head-tail_adaptor"/>
</dbReference>
<keyword evidence="2" id="KW-1185">Reference proteome</keyword>
<name>A0A2K3YP61_9STAP</name>
<proteinExistence type="predicted"/>
<dbReference type="OrthoDB" id="2224466at2"/>
<reference evidence="1 2" key="1">
    <citation type="submission" date="2017-08" db="EMBL/GenBank/DDBJ databases">
        <title>Draft genome sequences of 64 type strains of genus Staph aureus.</title>
        <authorList>
            <person name="Cole K."/>
            <person name="Golubchik T."/>
            <person name="Russell J."/>
            <person name="Foster D."/>
            <person name="Llewelyn M."/>
            <person name="Wilson D."/>
            <person name="Crook D."/>
            <person name="Paul J."/>
        </authorList>
    </citation>
    <scope>NUCLEOTIDE SEQUENCE [LARGE SCALE GENOMIC DNA]</scope>
    <source>
        <strain evidence="1 2">DSM 21968</strain>
    </source>
</reference>
<dbReference type="Gene3D" id="2.40.10.270">
    <property type="entry name" value="Bacteriophage SPP1 head-tail adaptor protein"/>
    <property type="match status" value="1"/>
</dbReference>